<comment type="catalytic activity">
    <reaction evidence="7 8">
        <text>N(6)-[(R)-lipoyl]-L-lysyl-[protein] + pyruvate + H(+) = N(6)-[(R)-S(8)-acetyldihydrolipoyl]-L-lysyl-[protein] + CO2</text>
        <dbReference type="Rhea" id="RHEA:19189"/>
        <dbReference type="Rhea" id="RHEA-COMP:10474"/>
        <dbReference type="Rhea" id="RHEA-COMP:10478"/>
        <dbReference type="ChEBI" id="CHEBI:15361"/>
        <dbReference type="ChEBI" id="CHEBI:15378"/>
        <dbReference type="ChEBI" id="CHEBI:16526"/>
        <dbReference type="ChEBI" id="CHEBI:83099"/>
        <dbReference type="ChEBI" id="CHEBI:83111"/>
        <dbReference type="EC" id="1.2.4.1"/>
    </reaction>
</comment>
<keyword evidence="4 8" id="KW-0560">Oxidoreductase</keyword>
<accession>A0A511R5U9</accession>
<dbReference type="Pfam" id="PF17831">
    <property type="entry name" value="PDH_E1_M"/>
    <property type="match status" value="1"/>
</dbReference>
<comment type="function">
    <text evidence="8">Component of the pyruvate dehydrogenase (PDH) complex, that catalyzes the overall conversion of pyruvate to acetyl-CoA and CO(2).</text>
</comment>
<evidence type="ECO:0000256" key="4">
    <source>
        <dbReference type="ARBA" id="ARBA00023002"/>
    </source>
</evidence>
<feature type="domain" description="Transketolase-like C-terminal" evidence="12">
    <location>
        <begin position="730"/>
        <end position="864"/>
    </location>
</feature>
<evidence type="ECO:0000256" key="5">
    <source>
        <dbReference type="ARBA" id="ARBA00023052"/>
    </source>
</evidence>
<comment type="caution">
    <text evidence="13">The sequence shown here is derived from an EMBL/GenBank/DDBJ whole genome shotgun (WGS) entry which is preliminary data.</text>
</comment>
<evidence type="ECO:0000259" key="12">
    <source>
        <dbReference type="Pfam" id="PF22613"/>
    </source>
</evidence>
<dbReference type="InterPro" id="IPR041621">
    <property type="entry name" value="PDH_E1_M"/>
</dbReference>
<comment type="cofactor">
    <cofactor evidence="9">
        <name>Mg(2+)</name>
        <dbReference type="ChEBI" id="CHEBI:18420"/>
    </cofactor>
</comment>
<evidence type="ECO:0000256" key="9">
    <source>
        <dbReference type="PIRSR" id="PIRSR000156-1"/>
    </source>
</evidence>
<dbReference type="InterPro" id="IPR035807">
    <property type="entry name" value="PDC_E1_N"/>
</dbReference>
<comment type="cofactor">
    <cofactor evidence="1 8">
        <name>thiamine diphosphate</name>
        <dbReference type="ChEBI" id="CHEBI:58937"/>
    </cofactor>
</comment>
<dbReference type="FunFam" id="3.40.50.970:FF:000011">
    <property type="entry name" value="Pyruvate dehydrogenase E1 component"/>
    <property type="match status" value="1"/>
</dbReference>
<feature type="domain" description="Transketolase N-terminal" evidence="10">
    <location>
        <begin position="91"/>
        <end position="311"/>
    </location>
</feature>
<dbReference type="GO" id="GO:0004739">
    <property type="term" value="F:pyruvate dehydrogenase (acetyl-transferring) activity"/>
    <property type="evidence" value="ECO:0007669"/>
    <property type="project" value="UniProtKB-EC"/>
</dbReference>
<dbReference type="Gene3D" id="3.40.50.920">
    <property type="match status" value="1"/>
</dbReference>
<dbReference type="PIRSF" id="PIRSF000156">
    <property type="entry name" value="Pyruvate_dh_E1"/>
    <property type="match status" value="1"/>
</dbReference>
<dbReference type="AlphaFoldDB" id="A0A511R5U9"/>
<dbReference type="PANTHER" id="PTHR43825:SF3">
    <property type="entry name" value="PYRUVATE DEHYDROGENASE E1 COMPONENT"/>
    <property type="match status" value="1"/>
</dbReference>
<dbReference type="InterPro" id="IPR005474">
    <property type="entry name" value="Transketolase_N"/>
</dbReference>
<evidence type="ECO:0000256" key="8">
    <source>
        <dbReference type="PIRNR" id="PIRNR000156"/>
    </source>
</evidence>
<evidence type="ECO:0000256" key="3">
    <source>
        <dbReference type="ARBA" id="ARBA00017172"/>
    </source>
</evidence>
<feature type="binding site" evidence="9">
    <location>
        <position position="275"/>
    </location>
    <ligand>
        <name>Mg(2+)</name>
        <dbReference type="ChEBI" id="CHEBI:18420"/>
    </ligand>
</feature>
<evidence type="ECO:0000313" key="13">
    <source>
        <dbReference type="EMBL" id="GEM84983.1"/>
    </source>
</evidence>
<dbReference type="SUPFAM" id="SSF52518">
    <property type="entry name" value="Thiamin diphosphate-binding fold (THDP-binding)"/>
    <property type="match status" value="2"/>
</dbReference>
<name>A0A511R5U9_9DEIN</name>
<dbReference type="InterPro" id="IPR004660">
    <property type="entry name" value="PDH_E1"/>
</dbReference>
<dbReference type="Proteomes" id="UP000321197">
    <property type="component" value="Unassembled WGS sequence"/>
</dbReference>
<reference evidence="13 14" key="1">
    <citation type="submission" date="2019-07" db="EMBL/GenBank/DDBJ databases">
        <title>Whole genome shotgun sequence of Meiothermus hypogaeus NBRC 106114.</title>
        <authorList>
            <person name="Hosoyama A."/>
            <person name="Uohara A."/>
            <person name="Ohji S."/>
            <person name="Ichikawa N."/>
        </authorList>
    </citation>
    <scope>NUCLEOTIDE SEQUENCE [LARGE SCALE GENOMIC DNA]</scope>
    <source>
        <strain evidence="13 14">NBRC 106114</strain>
    </source>
</reference>
<feature type="binding site" evidence="9">
    <location>
        <position position="245"/>
    </location>
    <ligand>
        <name>Mg(2+)</name>
        <dbReference type="ChEBI" id="CHEBI:18420"/>
    </ligand>
</feature>
<keyword evidence="9" id="KW-0479">Metal-binding</keyword>
<proteinExistence type="predicted"/>
<evidence type="ECO:0000259" key="10">
    <source>
        <dbReference type="Pfam" id="PF00456"/>
    </source>
</evidence>
<feature type="binding site" evidence="9">
    <location>
        <position position="277"/>
    </location>
    <ligand>
        <name>Mg(2+)</name>
        <dbReference type="ChEBI" id="CHEBI:18420"/>
    </ligand>
</feature>
<dbReference type="Pfam" id="PF00456">
    <property type="entry name" value="Transketolase_N"/>
    <property type="match status" value="1"/>
</dbReference>
<dbReference type="OrthoDB" id="9759664at2"/>
<dbReference type="EC" id="1.2.4.1" evidence="2 8"/>
<evidence type="ECO:0000256" key="6">
    <source>
        <dbReference type="ARBA" id="ARBA00023317"/>
    </source>
</evidence>
<organism evidence="13 14">
    <name type="scientific">Meiothermus hypogaeus NBRC 106114</name>
    <dbReference type="NCBI Taxonomy" id="1227553"/>
    <lineage>
        <taxon>Bacteria</taxon>
        <taxon>Thermotogati</taxon>
        <taxon>Deinococcota</taxon>
        <taxon>Deinococci</taxon>
        <taxon>Thermales</taxon>
        <taxon>Thermaceae</taxon>
        <taxon>Meiothermus</taxon>
    </lineage>
</organism>
<dbReference type="PANTHER" id="PTHR43825">
    <property type="entry name" value="PYRUVATE DEHYDROGENASE E1 COMPONENT"/>
    <property type="match status" value="1"/>
</dbReference>
<dbReference type="Gene3D" id="3.40.50.970">
    <property type="match status" value="2"/>
</dbReference>
<dbReference type="SUPFAM" id="SSF52922">
    <property type="entry name" value="TK C-terminal domain-like"/>
    <property type="match status" value="1"/>
</dbReference>
<evidence type="ECO:0000259" key="11">
    <source>
        <dbReference type="Pfam" id="PF17831"/>
    </source>
</evidence>
<sequence>MVEDRELIAARAGLSAEEQIRLEDLENQEWRESLEYILRTAGRDRVAQLMEMLENYAYRQGVVIHDKVNTPYVNTIPLASQPPYPGDMELEQRIANILRWNTIAIVQQANKKADGIGGHISTYASIAELMETGFNHFFRGQDSPDRDLVFYQGHMSPGVYARSYLEGRLTEDDLGKFRRELLGGPGRGLASYPHPWLMPDYWEFPTVSMGLGPLQAIYQARFMRYLEDRGLKPRSDAKVWAFLGDGEQDEVETLGGLRIAAYEELDNLIFVINANLQRLDGPVRGNSKVIQELESIYRGNGWNVIKVVWGSAWDELFAKDTEGVLLERMEQLVDGESQRYAAYGGKELREKFFNTPALRKLIEGMSDEDLDRLTLSRGGHDKAKIYAAYKAAVEHRGSPTVIIARTVKGYGLGPTAQAKNVAHQVKKLTLEDLREARDFLGIPVSDEDLEKTPFYHPGPDSPEVRYMRSRRKALGGLIPERRVREYKLNTPDSAFFEEFYAGSGGREISTTMAFVRMLTKLVRHPEVGKLIVPIVPDEARTFGMEGVISSVGIYSPKGQLYTPVDAGTVTVYRESETGQLLQEGINEAGAMCSFIAAGTAYANHGVPTIPFYIYYSMFGLQRVGDLVWAAGDQRTKGFLMGATAGRTTLNGEGLQHEDGHSHVLALPVPNMPAYDPAFAYELAVILQDGLKRMYHDGEDIFYYITLMNENYVQPAMPEPREETRQGILKGLYLFKKSELKKPKARVQLLGSGTILNEVLKAAEMLADYNIAADVWSVTSYKALYYEAQETARQNRLNPGSKAKLPYVAQCLNGTEGPIIAASDYMKVLPDMVSGYLNRPIHSLGTDGFGRSETREALRDFFEVDAKHVVVAALSALRSEGKVNVNTLSEAIKKLGIDPKREAPHKR</sequence>
<dbReference type="InterPro" id="IPR009014">
    <property type="entry name" value="Transketo_C/PFOR_II"/>
</dbReference>
<dbReference type="RefSeq" id="WP_119342024.1">
    <property type="nucleotide sequence ID" value="NZ_BJXL01000155.1"/>
</dbReference>
<evidence type="ECO:0000256" key="7">
    <source>
        <dbReference type="ARBA" id="ARBA00051231"/>
    </source>
</evidence>
<keyword evidence="5 8" id="KW-0786">Thiamine pyrophosphate</keyword>
<dbReference type="InterPro" id="IPR029061">
    <property type="entry name" value="THDP-binding"/>
</dbReference>
<evidence type="ECO:0000256" key="2">
    <source>
        <dbReference type="ARBA" id="ARBA00012281"/>
    </source>
</evidence>
<feature type="domain" description="Pyruvate dehydrogenase E1 component middle" evidence="11">
    <location>
        <begin position="496"/>
        <end position="714"/>
    </location>
</feature>
<dbReference type="InterPro" id="IPR051157">
    <property type="entry name" value="PDH/Transketolase"/>
</dbReference>
<dbReference type="NCBIfam" id="TIGR00759">
    <property type="entry name" value="aceE"/>
    <property type="match status" value="1"/>
</dbReference>
<evidence type="ECO:0000256" key="1">
    <source>
        <dbReference type="ARBA" id="ARBA00001964"/>
    </source>
</evidence>
<keyword evidence="6 8" id="KW-0670">Pyruvate</keyword>
<dbReference type="Pfam" id="PF22613">
    <property type="entry name" value="Transketolase_C_1"/>
    <property type="match status" value="1"/>
</dbReference>
<dbReference type="GO" id="GO:0046872">
    <property type="term" value="F:metal ion binding"/>
    <property type="evidence" value="ECO:0007669"/>
    <property type="project" value="UniProtKB-KW"/>
</dbReference>
<dbReference type="InterPro" id="IPR055152">
    <property type="entry name" value="Transketolase-like_C_2"/>
</dbReference>
<protein>
    <recommendedName>
        <fullName evidence="3 8">Pyruvate dehydrogenase E1 component</fullName>
        <ecNumber evidence="2 8">1.2.4.1</ecNumber>
    </recommendedName>
</protein>
<keyword evidence="9" id="KW-0460">Magnesium</keyword>
<dbReference type="EMBL" id="BJXL01000155">
    <property type="protein sequence ID" value="GEM84983.1"/>
    <property type="molecule type" value="Genomic_DNA"/>
</dbReference>
<gene>
    <name evidence="13" type="ORF">MHY01S_31490</name>
</gene>
<dbReference type="CDD" id="cd02017">
    <property type="entry name" value="TPP_E1_EcPDC_like"/>
    <property type="match status" value="1"/>
</dbReference>
<evidence type="ECO:0000313" key="14">
    <source>
        <dbReference type="Proteomes" id="UP000321197"/>
    </source>
</evidence>